<keyword evidence="5" id="KW-1185">Reference proteome</keyword>
<accession>A0A4R8XUQ6</accession>
<dbReference type="InterPro" id="IPR036779">
    <property type="entry name" value="LysM_dom_sf"/>
</dbReference>
<evidence type="ECO:0000313" key="4">
    <source>
        <dbReference type="EMBL" id="TFC83227.1"/>
    </source>
</evidence>
<dbReference type="RefSeq" id="WP_134368796.1">
    <property type="nucleotide sequence ID" value="NZ_SOGN01000016.1"/>
</dbReference>
<dbReference type="CDD" id="cd00118">
    <property type="entry name" value="LysM"/>
    <property type="match status" value="1"/>
</dbReference>
<evidence type="ECO:0000259" key="3">
    <source>
        <dbReference type="PROSITE" id="PS51782"/>
    </source>
</evidence>
<sequence length="165" mass="16645">MDSARPTSARRRARVGLAALLLLPLGLVGCATAPAPTVTATVTVTPTPSPPPSSTPTPTPTPAPAPAVTPNPTITPNADAVPVGPLPEGPATDLGATTGATGAPVTDGAGAPVSYTVLEGDDFFAIAQRFNVPMQQLLRMNPSVSGLGEDIYIRDVINLDWTTTG</sequence>
<dbReference type="InterPro" id="IPR018392">
    <property type="entry name" value="LysM"/>
</dbReference>
<dbReference type="Proteomes" id="UP000298433">
    <property type="component" value="Unassembled WGS sequence"/>
</dbReference>
<proteinExistence type="predicted"/>
<evidence type="ECO:0000256" key="1">
    <source>
        <dbReference type="SAM" id="MobiDB-lite"/>
    </source>
</evidence>
<keyword evidence="2" id="KW-0732">Signal</keyword>
<feature type="chain" id="PRO_5039632197" evidence="2">
    <location>
        <begin position="34"/>
        <end position="165"/>
    </location>
</feature>
<evidence type="ECO:0000313" key="5">
    <source>
        <dbReference type="Proteomes" id="UP000298433"/>
    </source>
</evidence>
<feature type="signal peptide" evidence="2">
    <location>
        <begin position="1"/>
        <end position="33"/>
    </location>
</feature>
<protein>
    <submittedName>
        <fullName evidence="4">LysM domain-containing protein</fullName>
    </submittedName>
</protein>
<dbReference type="PROSITE" id="PS51782">
    <property type="entry name" value="LYSM"/>
    <property type="match status" value="1"/>
</dbReference>
<feature type="domain" description="LysM" evidence="3">
    <location>
        <begin position="113"/>
        <end position="159"/>
    </location>
</feature>
<dbReference type="SUPFAM" id="SSF54106">
    <property type="entry name" value="LysM domain"/>
    <property type="match status" value="1"/>
</dbReference>
<dbReference type="OrthoDB" id="5123816at2"/>
<dbReference type="Gene3D" id="3.10.350.10">
    <property type="entry name" value="LysM domain"/>
    <property type="match status" value="1"/>
</dbReference>
<name>A0A4R8XUQ6_9MICO</name>
<feature type="region of interest" description="Disordered" evidence="1">
    <location>
        <begin position="42"/>
        <end position="89"/>
    </location>
</feature>
<organism evidence="4 5">
    <name type="scientific">Cryobacterium cheniae</name>
    <dbReference type="NCBI Taxonomy" id="1259262"/>
    <lineage>
        <taxon>Bacteria</taxon>
        <taxon>Bacillati</taxon>
        <taxon>Actinomycetota</taxon>
        <taxon>Actinomycetes</taxon>
        <taxon>Micrococcales</taxon>
        <taxon>Microbacteriaceae</taxon>
        <taxon>Cryobacterium</taxon>
    </lineage>
</organism>
<gene>
    <name evidence="4" type="ORF">E3T23_02290</name>
</gene>
<evidence type="ECO:0000256" key="2">
    <source>
        <dbReference type="SAM" id="SignalP"/>
    </source>
</evidence>
<reference evidence="4 5" key="1">
    <citation type="submission" date="2019-03" db="EMBL/GenBank/DDBJ databases">
        <title>Genomics of glacier-inhabiting Cryobacterium strains.</title>
        <authorList>
            <person name="Liu Q."/>
            <person name="Xin Y.-H."/>
        </authorList>
    </citation>
    <scope>NUCLEOTIDE SEQUENCE [LARGE SCALE GENOMIC DNA]</scope>
    <source>
        <strain evidence="4 5">TMT2-48-2</strain>
    </source>
</reference>
<feature type="compositionally biased region" description="Pro residues" evidence="1">
    <location>
        <begin position="47"/>
        <end position="69"/>
    </location>
</feature>
<comment type="caution">
    <text evidence="4">The sequence shown here is derived from an EMBL/GenBank/DDBJ whole genome shotgun (WGS) entry which is preliminary data.</text>
</comment>
<dbReference type="EMBL" id="SOGN01000016">
    <property type="protein sequence ID" value="TFC83227.1"/>
    <property type="molecule type" value="Genomic_DNA"/>
</dbReference>
<dbReference type="Pfam" id="PF01476">
    <property type="entry name" value="LysM"/>
    <property type="match status" value="1"/>
</dbReference>
<dbReference type="AlphaFoldDB" id="A0A4R8XUQ6"/>
<dbReference type="PROSITE" id="PS51257">
    <property type="entry name" value="PROKAR_LIPOPROTEIN"/>
    <property type="match status" value="1"/>
</dbReference>